<dbReference type="PANTHER" id="PTHR42953">
    <property type="entry name" value="HIGH-AFFINITY ZINC UPTAKE SYSTEM PROTEIN ZNUA-RELATED"/>
    <property type="match status" value="1"/>
</dbReference>
<accession>K1T8I1</accession>
<reference evidence="4" key="1">
    <citation type="journal article" date="2013" name="Environ. Microbiol.">
        <title>Microbiota from the distal guts of lean and obese adolescents exhibit partial functional redundancy besides clear differences in community structure.</title>
        <authorList>
            <person name="Ferrer M."/>
            <person name="Ruiz A."/>
            <person name="Lanza F."/>
            <person name="Haange S.B."/>
            <person name="Oberbach A."/>
            <person name="Till H."/>
            <person name="Bargiela R."/>
            <person name="Campoy C."/>
            <person name="Segura M.T."/>
            <person name="Richter M."/>
            <person name="von Bergen M."/>
            <person name="Seifert J."/>
            <person name="Suarez A."/>
        </authorList>
    </citation>
    <scope>NUCLEOTIDE SEQUENCE</scope>
</reference>
<keyword evidence="2" id="KW-0813">Transport</keyword>
<dbReference type="AlphaFoldDB" id="K1T8I1"/>
<feature type="non-terminal residue" evidence="4">
    <location>
        <position position="93"/>
    </location>
</feature>
<evidence type="ECO:0000256" key="2">
    <source>
        <dbReference type="ARBA" id="ARBA00022448"/>
    </source>
</evidence>
<sequence>MNKMKYTGIYILLTVLLLLAACTGKLTEGKVVTVTIEPQRFFAERIAGDKFVVHCVVPSGQSPETYDPTPKQMVQIGQSEAYLQIGYIGFEQV</sequence>
<dbReference type="GO" id="GO:0046872">
    <property type="term" value="F:metal ion binding"/>
    <property type="evidence" value="ECO:0007669"/>
    <property type="project" value="InterPro"/>
</dbReference>
<evidence type="ECO:0000256" key="1">
    <source>
        <dbReference type="ARBA" id="ARBA00011028"/>
    </source>
</evidence>
<organism evidence="4">
    <name type="scientific">human gut metagenome</name>
    <dbReference type="NCBI Taxonomy" id="408170"/>
    <lineage>
        <taxon>unclassified sequences</taxon>
        <taxon>metagenomes</taxon>
        <taxon>organismal metagenomes</taxon>
    </lineage>
</organism>
<proteinExistence type="inferred from homology"/>
<dbReference type="PANTHER" id="PTHR42953:SF3">
    <property type="entry name" value="HIGH-AFFINITY ZINC UPTAKE SYSTEM PROTEIN ZNUA"/>
    <property type="match status" value="1"/>
</dbReference>
<comment type="similarity">
    <text evidence="1">Belongs to the bacterial solute-binding protein 9 family.</text>
</comment>
<dbReference type="InterPro" id="IPR006127">
    <property type="entry name" value="ZnuA-like"/>
</dbReference>
<dbReference type="Gene3D" id="3.40.50.1980">
    <property type="entry name" value="Nitrogenase molybdenum iron protein domain"/>
    <property type="match status" value="1"/>
</dbReference>
<gene>
    <name evidence="4" type="ORF">LEA_15280</name>
</gene>
<dbReference type="InterPro" id="IPR050492">
    <property type="entry name" value="Bact_metal-bind_prot9"/>
</dbReference>
<comment type="caution">
    <text evidence="4">The sequence shown here is derived from an EMBL/GenBank/DDBJ whole genome shotgun (WGS) entry which is preliminary data.</text>
</comment>
<evidence type="ECO:0000313" key="4">
    <source>
        <dbReference type="EMBL" id="EKC55561.1"/>
    </source>
</evidence>
<name>K1T8I1_9ZZZZ</name>
<keyword evidence="3" id="KW-0732">Signal</keyword>
<dbReference type="SUPFAM" id="SSF53807">
    <property type="entry name" value="Helical backbone' metal receptor"/>
    <property type="match status" value="1"/>
</dbReference>
<dbReference type="GO" id="GO:0030001">
    <property type="term" value="P:metal ion transport"/>
    <property type="evidence" value="ECO:0007669"/>
    <property type="project" value="InterPro"/>
</dbReference>
<dbReference type="PROSITE" id="PS51257">
    <property type="entry name" value="PROKAR_LIPOPROTEIN"/>
    <property type="match status" value="1"/>
</dbReference>
<dbReference type="Pfam" id="PF01297">
    <property type="entry name" value="ZnuA"/>
    <property type="match status" value="1"/>
</dbReference>
<protein>
    <submittedName>
        <fullName evidence="4">Zinc ABC transporter zinc-binding protein</fullName>
    </submittedName>
</protein>
<dbReference type="EMBL" id="AJWY01010433">
    <property type="protein sequence ID" value="EKC55561.1"/>
    <property type="molecule type" value="Genomic_DNA"/>
</dbReference>
<evidence type="ECO:0000256" key="3">
    <source>
        <dbReference type="ARBA" id="ARBA00022729"/>
    </source>
</evidence>